<evidence type="ECO:0000313" key="7">
    <source>
        <dbReference type="Proteomes" id="UP000182312"/>
    </source>
</evidence>
<name>A0A099F141_9RHOB</name>
<dbReference type="eggNOG" id="COG4123">
    <property type="taxonomic scope" value="Bacteria"/>
</dbReference>
<organism evidence="4 6">
    <name type="scientific">Paracoccus halophilus</name>
    <dbReference type="NCBI Taxonomy" id="376733"/>
    <lineage>
        <taxon>Bacteria</taxon>
        <taxon>Pseudomonadati</taxon>
        <taxon>Pseudomonadota</taxon>
        <taxon>Alphaproteobacteria</taxon>
        <taxon>Rhodobacterales</taxon>
        <taxon>Paracoccaceae</taxon>
        <taxon>Paracoccus</taxon>
    </lineage>
</organism>
<dbReference type="InterPro" id="IPR007848">
    <property type="entry name" value="Small_mtfrase_dom"/>
</dbReference>
<dbReference type="EMBL" id="FOJO01000015">
    <property type="protein sequence ID" value="SFA56430.1"/>
    <property type="molecule type" value="Genomic_DNA"/>
</dbReference>
<keyword evidence="6" id="KW-1185">Reference proteome</keyword>
<accession>A0A099F141</accession>
<dbReference type="Proteomes" id="UP000029846">
    <property type="component" value="Unassembled WGS sequence"/>
</dbReference>
<feature type="domain" description="Methyltransferase small" evidence="3">
    <location>
        <begin position="34"/>
        <end position="164"/>
    </location>
</feature>
<dbReference type="Gene3D" id="3.40.50.150">
    <property type="entry name" value="Vaccinia Virus protein VP39"/>
    <property type="match status" value="1"/>
</dbReference>
<evidence type="ECO:0000313" key="6">
    <source>
        <dbReference type="Proteomes" id="UP000029846"/>
    </source>
</evidence>
<reference evidence="5 7" key="3">
    <citation type="submission" date="2016-10" db="EMBL/GenBank/DDBJ databases">
        <authorList>
            <person name="de Groot N.N."/>
        </authorList>
    </citation>
    <scope>NUCLEOTIDE SEQUENCE [LARGE SCALE GENOMIC DNA]</scope>
    <source>
        <strain evidence="5 7">CGMCC 1.6117</strain>
    </source>
</reference>
<evidence type="ECO:0000256" key="2">
    <source>
        <dbReference type="ARBA" id="ARBA00022691"/>
    </source>
</evidence>
<dbReference type="EMBL" id="JRKN01000016">
    <property type="protein sequence ID" value="KGJ03887.1"/>
    <property type="molecule type" value="Genomic_DNA"/>
</dbReference>
<reference evidence="4 6" key="2">
    <citation type="submission" date="2014-10" db="EMBL/GenBank/DDBJ databases">
        <title>Paracoccus sanguinis sp. nov., isolated from clinical specimens of New York State patients.</title>
        <authorList>
            <person name="Mingle L.A."/>
            <person name="Cole J.A."/>
            <person name="Lapierre P."/>
            <person name="Musser K.A."/>
        </authorList>
    </citation>
    <scope>NUCLEOTIDE SEQUENCE [LARGE SCALE GENOMIC DNA]</scope>
    <source>
        <strain evidence="4 6">JCM 14014</strain>
    </source>
</reference>
<keyword evidence="1 4" id="KW-0489">Methyltransferase</keyword>
<keyword evidence="4" id="KW-0808">Transferase</keyword>
<dbReference type="GO" id="GO:0008168">
    <property type="term" value="F:methyltransferase activity"/>
    <property type="evidence" value="ECO:0007669"/>
    <property type="project" value="UniProtKB-KW"/>
</dbReference>
<evidence type="ECO:0000256" key="1">
    <source>
        <dbReference type="ARBA" id="ARBA00022603"/>
    </source>
</evidence>
<reference evidence="4 6" key="1">
    <citation type="submission" date="2014-09" db="EMBL/GenBank/DDBJ databases">
        <authorList>
            <person name="McGinnis J.M."/>
            <person name="Wolfgang W.J."/>
        </authorList>
    </citation>
    <scope>NUCLEOTIDE SEQUENCE [LARGE SCALE GENOMIC DNA]</scope>
    <source>
        <strain evidence="4 6">JCM 14014</strain>
    </source>
</reference>
<sequence length="252" mass="26474">MSDLREDGFLGGRLRITQPAGGYRAGADAVMMAAACPARAGQSLLELGCGAGVAMLCVAIRVPGIMLSGLELQPEYAALARRNADANGIAAQIFQGDLARMPATLRDTVFDHVMANPPYFTAGTAAPDAGRSTARHENTPLAVWIDAALRRLRPGGHLTLIQRTERLGMLMSALEGRAGAITILPVAPREGREAGRVIIVARKGARAPLRLLAPFIMHEKPSHSGDGEDLTPAAQAVLRDAAALSRGGADFR</sequence>
<dbReference type="PANTHER" id="PTHR47739:SF1">
    <property type="entry name" value="TRNA1(VAL) (ADENINE(37)-N6)-METHYLTRANSFERASE"/>
    <property type="match status" value="1"/>
</dbReference>
<dbReference type="OrthoDB" id="5489421at2"/>
<dbReference type="STRING" id="376733.SAMN04487972_11526"/>
<proteinExistence type="predicted"/>
<dbReference type="InterPro" id="IPR050210">
    <property type="entry name" value="tRNA_Adenine-N(6)_MTase"/>
</dbReference>
<dbReference type="PANTHER" id="PTHR47739">
    <property type="entry name" value="TRNA1(VAL) (ADENINE(37)-N6)-METHYLTRANSFERASE"/>
    <property type="match status" value="1"/>
</dbReference>
<evidence type="ECO:0000259" key="3">
    <source>
        <dbReference type="Pfam" id="PF05175"/>
    </source>
</evidence>
<dbReference type="CDD" id="cd02440">
    <property type="entry name" value="AdoMet_MTases"/>
    <property type="match status" value="1"/>
</dbReference>
<protein>
    <submittedName>
        <fullName evidence="4">Methyltransferase</fullName>
    </submittedName>
    <submittedName>
        <fullName evidence="5">tRNA1(Val) A37 N6-methylase TrmN6</fullName>
    </submittedName>
</protein>
<keyword evidence="2" id="KW-0949">S-adenosyl-L-methionine</keyword>
<gene>
    <name evidence="4" type="ORF">IT41_12315</name>
    <name evidence="5" type="ORF">SAMN04487972_11526</name>
</gene>
<dbReference type="SUPFAM" id="SSF53335">
    <property type="entry name" value="S-adenosyl-L-methionine-dependent methyltransferases"/>
    <property type="match status" value="1"/>
</dbReference>
<dbReference type="Pfam" id="PF05175">
    <property type="entry name" value="MTS"/>
    <property type="match status" value="1"/>
</dbReference>
<evidence type="ECO:0000313" key="5">
    <source>
        <dbReference type="EMBL" id="SFA56430.1"/>
    </source>
</evidence>
<evidence type="ECO:0000313" key="4">
    <source>
        <dbReference type="EMBL" id="KGJ03887.1"/>
    </source>
</evidence>
<dbReference type="GO" id="GO:0032259">
    <property type="term" value="P:methylation"/>
    <property type="evidence" value="ECO:0007669"/>
    <property type="project" value="UniProtKB-KW"/>
</dbReference>
<dbReference type="RefSeq" id="WP_036741609.1">
    <property type="nucleotide sequence ID" value="NZ_FOJO01000015.1"/>
</dbReference>
<dbReference type="InterPro" id="IPR029063">
    <property type="entry name" value="SAM-dependent_MTases_sf"/>
</dbReference>
<dbReference type="Proteomes" id="UP000182312">
    <property type="component" value="Unassembled WGS sequence"/>
</dbReference>
<dbReference type="AlphaFoldDB" id="A0A099F141"/>